<dbReference type="Proteomes" id="UP000053051">
    <property type="component" value="Unassembled WGS sequence"/>
</dbReference>
<sequence>MEQLKQLSQPSANGPIINSINAVGRLEPKGAVIRLSAPTNGIQASSRVDRVLAKEGQRVRQGEVIAVLDNYVSNQARLEEARAKLQEARANLINVKTISPIDLQTQTAVVDRLKAQLTGEIQARQADIKRLKSQLGAEKIAQLAFIRRLEAELQGQKNTFAATINKLSAEKRNAQIDLQRYDLLYASGAISQQEHYRQQLNVKQANQILREAQASRNKTLEILRQQIEEAYANRAKVLATLIQQTNHAQAYLNQTTATLQRQIQEQISRFNKIRDSSPSKIKIAQAQLNNAIASNKRAKAELDLSYIIAPIAGEILKIHTKAGETMGPDGIAEIGRTDQMIAVAEVPEDSISKVRLGQSAIINSENGAFSGELKGTVIEIGRKIGKKNILNNDPAADVDARVVEVRISLSPRDSDLVAGLTDAKVLVQIYL</sequence>
<evidence type="ECO:0000313" key="3">
    <source>
        <dbReference type="Proteomes" id="UP000053051"/>
    </source>
</evidence>
<dbReference type="GO" id="GO:1990281">
    <property type="term" value="C:efflux pump complex"/>
    <property type="evidence" value="ECO:0007669"/>
    <property type="project" value="TreeGrafter"/>
</dbReference>
<name>M1WS95_9NOST</name>
<keyword evidence="1" id="KW-0175">Coiled coil</keyword>
<evidence type="ECO:0000256" key="1">
    <source>
        <dbReference type="SAM" id="Coils"/>
    </source>
</evidence>
<evidence type="ECO:0000313" key="2">
    <source>
        <dbReference type="EMBL" id="CCH67319.1"/>
    </source>
</evidence>
<keyword evidence="3" id="KW-1185">Reference proteome</keyword>
<proteinExistence type="predicted"/>
<dbReference type="Gene3D" id="2.40.50.100">
    <property type="match status" value="1"/>
</dbReference>
<reference evidence="2 3" key="1">
    <citation type="submission" date="2012-05" db="EMBL/GenBank/DDBJ databases">
        <authorList>
            <person name="Hilton J."/>
        </authorList>
    </citation>
    <scope>NUCLEOTIDE SEQUENCE [LARGE SCALE GENOMIC DNA]</scope>
    <source>
        <strain evidence="2 3">HH01</strain>
    </source>
</reference>
<dbReference type="Gene3D" id="2.40.30.170">
    <property type="match status" value="1"/>
</dbReference>
<dbReference type="GO" id="GO:0015562">
    <property type="term" value="F:efflux transmembrane transporter activity"/>
    <property type="evidence" value="ECO:0007669"/>
    <property type="project" value="TreeGrafter"/>
</dbReference>
<protein>
    <submittedName>
        <fullName evidence="2">Heterocyst specific ABC-transporter, membrane fusion protein DevB homolog</fullName>
    </submittedName>
</protein>
<accession>M1WS95</accession>
<dbReference type="InterPro" id="IPR014315">
    <property type="entry name" value="ABC_heterocyst_DevB"/>
</dbReference>
<dbReference type="PANTHER" id="PTHR30469">
    <property type="entry name" value="MULTIDRUG RESISTANCE PROTEIN MDTA"/>
    <property type="match status" value="1"/>
</dbReference>
<gene>
    <name evidence="2" type="ORF">RINTHH_11640</name>
</gene>
<dbReference type="SUPFAM" id="SSF111369">
    <property type="entry name" value="HlyD-like secretion proteins"/>
    <property type="match status" value="2"/>
</dbReference>
<dbReference type="STRING" id="1165094.RINTHH_11640"/>
<dbReference type="PANTHER" id="PTHR30469:SF15">
    <property type="entry name" value="HLYD FAMILY OF SECRETION PROTEINS"/>
    <property type="match status" value="1"/>
</dbReference>
<dbReference type="EMBL" id="CAIY01000044">
    <property type="protein sequence ID" value="CCH67319.1"/>
    <property type="molecule type" value="Genomic_DNA"/>
</dbReference>
<reference evidence="3" key="2">
    <citation type="submission" date="2016-01" db="EMBL/GenBank/DDBJ databases">
        <title>Diatom-associated endosymboitic cyanobacterium lacks core nitrogen metabolism enzymes.</title>
        <authorList>
            <person name="Hilton J.A."/>
            <person name="Foster R.A."/>
            <person name="Tripp H.J."/>
            <person name="Carter B.J."/>
            <person name="Zehr J.P."/>
            <person name="Villareal T.A."/>
        </authorList>
    </citation>
    <scope>NUCLEOTIDE SEQUENCE [LARGE SCALE GENOMIC DNA]</scope>
    <source>
        <strain evidence="3">HH01</strain>
    </source>
</reference>
<comment type="caution">
    <text evidence="2">The sequence shown here is derived from an EMBL/GenBank/DDBJ whole genome shotgun (WGS) entry which is preliminary data.</text>
</comment>
<dbReference type="AlphaFoldDB" id="M1WS95"/>
<organism evidence="2 3">
    <name type="scientific">Richelia intracellularis HH01</name>
    <dbReference type="NCBI Taxonomy" id="1165094"/>
    <lineage>
        <taxon>Bacteria</taxon>
        <taxon>Bacillati</taxon>
        <taxon>Cyanobacteriota</taxon>
        <taxon>Cyanophyceae</taxon>
        <taxon>Nostocales</taxon>
        <taxon>Nostocaceae</taxon>
        <taxon>Richelia</taxon>
    </lineage>
</organism>
<dbReference type="NCBIfam" id="TIGR02971">
    <property type="entry name" value="heterocyst_DevB"/>
    <property type="match status" value="1"/>
</dbReference>
<feature type="coiled-coil region" evidence="1">
    <location>
        <begin position="68"/>
        <end position="184"/>
    </location>
</feature>